<evidence type="ECO:0000313" key="2">
    <source>
        <dbReference type="EMBL" id="KEQ83699.1"/>
    </source>
</evidence>
<name>A0A074XJ57_AURPU</name>
<accession>A0A074XJ57</accession>
<keyword evidence="3" id="KW-1185">Reference proteome</keyword>
<feature type="region of interest" description="Disordered" evidence="1">
    <location>
        <begin position="143"/>
        <end position="174"/>
    </location>
</feature>
<protein>
    <submittedName>
        <fullName evidence="2">Uncharacterized protein</fullName>
    </submittedName>
</protein>
<dbReference type="AlphaFoldDB" id="A0A074XJ57"/>
<proteinExistence type="predicted"/>
<reference evidence="2 3" key="1">
    <citation type="journal article" date="2014" name="BMC Genomics">
        <title>Genome sequencing of four Aureobasidium pullulans varieties: biotechnological potential, stress tolerance, and description of new species.</title>
        <authorList>
            <person name="Gostin Ar C."/>
            <person name="Ohm R.A."/>
            <person name="Kogej T."/>
            <person name="Sonjak S."/>
            <person name="Turk M."/>
            <person name="Zajc J."/>
            <person name="Zalar P."/>
            <person name="Grube M."/>
            <person name="Sun H."/>
            <person name="Han J."/>
            <person name="Sharma A."/>
            <person name="Chiniquy J."/>
            <person name="Ngan C.Y."/>
            <person name="Lipzen A."/>
            <person name="Barry K."/>
            <person name="Grigoriev I.V."/>
            <person name="Gunde-Cimerman N."/>
        </authorList>
    </citation>
    <scope>NUCLEOTIDE SEQUENCE [LARGE SCALE GENOMIC DNA]</scope>
    <source>
        <strain evidence="2 3">EXF-150</strain>
    </source>
</reference>
<dbReference type="RefSeq" id="XP_029759886.1">
    <property type="nucleotide sequence ID" value="XM_029905721.1"/>
</dbReference>
<sequence length="192" mass="20508">MISGLSRLVGLSFLVCLGLPFALFALFTTSLALGTLLFRLLFVYFDLFIAILNSAIVPSSPPTPLPSPSAKSARRKKHTTPPTPSAALRKSPSFASLVGSGSDRDFEGVGGWRFPESADEEAVWMNMNRYLELPASPAVARKHRRTGTGNGTQSPLVARGMTRTSGSASPEGYFSIRVESREGLGLSSRSDG</sequence>
<dbReference type="EMBL" id="KL584984">
    <property type="protein sequence ID" value="KEQ83699.1"/>
    <property type="molecule type" value="Genomic_DNA"/>
</dbReference>
<evidence type="ECO:0000256" key="1">
    <source>
        <dbReference type="SAM" id="MobiDB-lite"/>
    </source>
</evidence>
<dbReference type="GeneID" id="40748027"/>
<gene>
    <name evidence="2" type="ORF">M438DRAFT_346622</name>
</gene>
<dbReference type="HOGENOM" id="CLU_1434201_0_0_1"/>
<evidence type="ECO:0000313" key="3">
    <source>
        <dbReference type="Proteomes" id="UP000030706"/>
    </source>
</evidence>
<organism evidence="2 3">
    <name type="scientific">Aureobasidium pullulans EXF-150</name>
    <dbReference type="NCBI Taxonomy" id="1043002"/>
    <lineage>
        <taxon>Eukaryota</taxon>
        <taxon>Fungi</taxon>
        <taxon>Dikarya</taxon>
        <taxon>Ascomycota</taxon>
        <taxon>Pezizomycotina</taxon>
        <taxon>Dothideomycetes</taxon>
        <taxon>Dothideomycetidae</taxon>
        <taxon>Dothideales</taxon>
        <taxon>Saccotheciaceae</taxon>
        <taxon>Aureobasidium</taxon>
    </lineage>
</organism>
<dbReference type="Proteomes" id="UP000030706">
    <property type="component" value="Unassembled WGS sequence"/>
</dbReference>
<dbReference type="OrthoDB" id="4492972at2759"/>
<feature type="region of interest" description="Disordered" evidence="1">
    <location>
        <begin position="60"/>
        <end position="89"/>
    </location>
</feature>